<comment type="caution">
    <text evidence="2">The sequence shown here is derived from an EMBL/GenBank/DDBJ whole genome shotgun (WGS) entry which is preliminary data.</text>
</comment>
<dbReference type="EMBL" id="WIXK01000003">
    <property type="protein sequence ID" value="MQY42234.1"/>
    <property type="molecule type" value="Genomic_DNA"/>
</dbReference>
<sequence length="485" mass="54819">MPNPIASLMLMAWPLICVILFQRLSLERAVLWSLVAGYLFLPPIAELDLPLVPDLNKSSIPSLVVLFICAAILKKPISFWPTTPIARGLVLLFVLSVIPTVLTNRETLVFQNVLNAEPTVFVTNVLPGLRLIDLGSVISNQLIVLIPFFVARRYLSSENGQKEITIIVLTSALIYSIPGLIEIRLSPQVNTWVYGFFQHDFSQTIRQGGYRPLVFLEHPLWYALFVIYAIVSAAVLLRNAPQKDRGRYGYALLYLLIFLYLCKSLATQLYALAFVPLLLWASLKNQLKLCLVLGIVAIVYPTLRNFDVIPTDAIFAQVESHSAERAQSLGYRFKNEELMLERAAEKPLFGWGGWGRNLVRDLETAEIISIPDGRWIIVFGTFGWLGYIAEMGLLTFPLFYFWRQVRQRKPEEISPYIGALLLILTVTLVDMLLNATLIPLTWLCAGAILGYAERLKNPDIFAEKRKLFEGKTVIGTEDEDRRSLM</sequence>
<reference evidence="2 3" key="1">
    <citation type="submission" date="2019-10" db="EMBL/GenBank/DDBJ databases">
        <title>Epibacterium sp. nov., isolated from seawater.</title>
        <authorList>
            <person name="Zhang X."/>
            <person name="Li N."/>
        </authorList>
    </citation>
    <scope>NUCLEOTIDE SEQUENCE [LARGE SCALE GENOMIC DNA]</scope>
    <source>
        <strain evidence="2 3">SM1969</strain>
    </source>
</reference>
<dbReference type="PANTHER" id="PTHR37422">
    <property type="entry name" value="TEICHURONIC ACID BIOSYNTHESIS PROTEIN TUAE"/>
    <property type="match status" value="1"/>
</dbReference>
<dbReference type="RefSeq" id="WP_153546238.1">
    <property type="nucleotide sequence ID" value="NZ_WIXK01000003.1"/>
</dbReference>
<organism evidence="2 3">
    <name type="scientific">Tritonibacter aquimaris</name>
    <dbReference type="NCBI Taxonomy" id="2663379"/>
    <lineage>
        <taxon>Bacteria</taxon>
        <taxon>Pseudomonadati</taxon>
        <taxon>Pseudomonadota</taxon>
        <taxon>Alphaproteobacteria</taxon>
        <taxon>Rhodobacterales</taxon>
        <taxon>Paracoccaceae</taxon>
        <taxon>Tritonibacter</taxon>
    </lineage>
</organism>
<evidence type="ECO:0008006" key="4">
    <source>
        <dbReference type="Google" id="ProtNLM"/>
    </source>
</evidence>
<dbReference type="AlphaFoldDB" id="A0A844AUZ5"/>
<keyword evidence="1" id="KW-1133">Transmembrane helix</keyword>
<feature type="transmembrane region" description="Helical" evidence="1">
    <location>
        <begin position="85"/>
        <end position="102"/>
    </location>
</feature>
<proteinExistence type="predicted"/>
<protein>
    <recommendedName>
        <fullName evidence="4">O-antigen ligase like membrane protein</fullName>
    </recommendedName>
</protein>
<evidence type="ECO:0000313" key="2">
    <source>
        <dbReference type="EMBL" id="MQY42234.1"/>
    </source>
</evidence>
<name>A0A844AUZ5_9RHOB</name>
<feature type="transmembrane region" description="Helical" evidence="1">
    <location>
        <begin position="413"/>
        <end position="433"/>
    </location>
</feature>
<gene>
    <name evidence="2" type="ORF">GG681_06240</name>
</gene>
<dbReference type="Proteomes" id="UP000436694">
    <property type="component" value="Unassembled WGS sequence"/>
</dbReference>
<dbReference type="InterPro" id="IPR051533">
    <property type="entry name" value="WaaL-like"/>
</dbReference>
<keyword evidence="1" id="KW-0472">Membrane</keyword>
<evidence type="ECO:0000256" key="1">
    <source>
        <dbReference type="SAM" id="Phobius"/>
    </source>
</evidence>
<feature type="transmembrane region" description="Helical" evidence="1">
    <location>
        <begin position="220"/>
        <end position="240"/>
    </location>
</feature>
<feature type="transmembrane region" description="Helical" evidence="1">
    <location>
        <begin position="375"/>
        <end position="401"/>
    </location>
</feature>
<evidence type="ECO:0000313" key="3">
    <source>
        <dbReference type="Proteomes" id="UP000436694"/>
    </source>
</evidence>
<feature type="transmembrane region" description="Helical" evidence="1">
    <location>
        <begin position="252"/>
        <end position="280"/>
    </location>
</feature>
<feature type="transmembrane region" description="Helical" evidence="1">
    <location>
        <begin position="29"/>
        <end position="45"/>
    </location>
</feature>
<accession>A0A844AUZ5</accession>
<feature type="transmembrane region" description="Helical" evidence="1">
    <location>
        <begin position="163"/>
        <end position="181"/>
    </location>
</feature>
<feature type="transmembrane region" description="Helical" evidence="1">
    <location>
        <begin position="131"/>
        <end position="151"/>
    </location>
</feature>
<feature type="transmembrane region" description="Helical" evidence="1">
    <location>
        <begin position="6"/>
        <end position="22"/>
    </location>
</feature>
<keyword evidence="3" id="KW-1185">Reference proteome</keyword>
<feature type="transmembrane region" description="Helical" evidence="1">
    <location>
        <begin position="57"/>
        <end position="73"/>
    </location>
</feature>
<dbReference type="PANTHER" id="PTHR37422:SF13">
    <property type="entry name" value="LIPOPOLYSACCHARIDE BIOSYNTHESIS PROTEIN PA4999-RELATED"/>
    <property type="match status" value="1"/>
</dbReference>
<keyword evidence="1" id="KW-0812">Transmembrane</keyword>